<sequence>MAKTVDLELKKAFAELHQKLAETVQKMKAADEEISCLKNSMQHARLMDSEITRLDTSTKIYESVGRMFLLTNISDLHNHLENKSETCAEKIKILESNKSYLERSQKDSENNIREMIQQRREKAQETN</sequence>
<dbReference type="InterPro" id="IPR009053">
    <property type="entry name" value="Prefoldin"/>
</dbReference>
<keyword evidence="4" id="KW-0175">Coiled coil</keyword>
<evidence type="ECO:0000256" key="1">
    <source>
        <dbReference type="ARBA" id="ARBA00008045"/>
    </source>
</evidence>
<dbReference type="Proteomes" id="UP000027135">
    <property type="component" value="Unassembled WGS sequence"/>
</dbReference>
<proteinExistence type="inferred from homology"/>
<dbReference type="Gene3D" id="1.10.287.370">
    <property type="match status" value="1"/>
</dbReference>
<evidence type="ECO:0000313" key="6">
    <source>
        <dbReference type="EMBL" id="KDR18938.1"/>
    </source>
</evidence>
<dbReference type="STRING" id="136037.A0A067RFJ4"/>
<dbReference type="eggNOG" id="KOG3501">
    <property type="taxonomic scope" value="Eukaryota"/>
</dbReference>
<evidence type="ECO:0000256" key="2">
    <source>
        <dbReference type="ARBA" id="ARBA00011695"/>
    </source>
</evidence>
<dbReference type="GO" id="GO:0044183">
    <property type="term" value="F:protein folding chaperone"/>
    <property type="evidence" value="ECO:0007669"/>
    <property type="project" value="TreeGrafter"/>
</dbReference>
<dbReference type="AlphaFoldDB" id="A0A067RFJ4"/>
<dbReference type="InterPro" id="IPR002777">
    <property type="entry name" value="PFD_beta-like"/>
</dbReference>
<keyword evidence="7" id="KW-1185">Reference proteome</keyword>
<dbReference type="GO" id="GO:0051082">
    <property type="term" value="F:unfolded protein binding"/>
    <property type="evidence" value="ECO:0007669"/>
    <property type="project" value="InterPro"/>
</dbReference>
<comment type="similarity">
    <text evidence="1">Belongs to the prefoldin subunit beta family.</text>
</comment>
<dbReference type="OMA" id="REMIQQK"/>
<evidence type="ECO:0000256" key="3">
    <source>
        <dbReference type="ARBA" id="ARBA00023186"/>
    </source>
</evidence>
<dbReference type="PANTHER" id="PTHR20903">
    <property type="entry name" value="PREFOLDIN SUBUNIT 1-RELATED"/>
    <property type="match status" value="1"/>
</dbReference>
<comment type="subunit">
    <text evidence="2">Heterohexamer of two PFD-alpha type and four PFD-beta type subunits.</text>
</comment>
<gene>
    <name evidence="6" type="ORF">L798_06677</name>
</gene>
<dbReference type="Pfam" id="PF01920">
    <property type="entry name" value="Prefoldin_2"/>
    <property type="match status" value="1"/>
</dbReference>
<name>A0A067RFJ4_ZOONE</name>
<feature type="region of interest" description="Disordered" evidence="5">
    <location>
        <begin position="102"/>
        <end position="127"/>
    </location>
</feature>
<organism evidence="6 7">
    <name type="scientific">Zootermopsis nevadensis</name>
    <name type="common">Dampwood termite</name>
    <dbReference type="NCBI Taxonomy" id="136037"/>
    <lineage>
        <taxon>Eukaryota</taxon>
        <taxon>Metazoa</taxon>
        <taxon>Ecdysozoa</taxon>
        <taxon>Arthropoda</taxon>
        <taxon>Hexapoda</taxon>
        <taxon>Insecta</taxon>
        <taxon>Pterygota</taxon>
        <taxon>Neoptera</taxon>
        <taxon>Polyneoptera</taxon>
        <taxon>Dictyoptera</taxon>
        <taxon>Blattodea</taxon>
        <taxon>Blattoidea</taxon>
        <taxon>Termitoidae</taxon>
        <taxon>Termopsidae</taxon>
        <taxon>Zootermopsis</taxon>
    </lineage>
</organism>
<dbReference type="CDD" id="cd23164">
    <property type="entry name" value="Prefoldin_1"/>
    <property type="match status" value="1"/>
</dbReference>
<dbReference type="EMBL" id="KK852667">
    <property type="protein sequence ID" value="KDR18938.1"/>
    <property type="molecule type" value="Genomic_DNA"/>
</dbReference>
<dbReference type="FunCoup" id="A0A067RFJ4">
    <property type="interactions" value="1881"/>
</dbReference>
<evidence type="ECO:0000313" key="7">
    <source>
        <dbReference type="Proteomes" id="UP000027135"/>
    </source>
</evidence>
<feature type="coiled-coil region" evidence="4">
    <location>
        <begin position="13"/>
        <end position="40"/>
    </location>
</feature>
<evidence type="ECO:0000256" key="4">
    <source>
        <dbReference type="SAM" id="Coils"/>
    </source>
</evidence>
<reference evidence="6 7" key="1">
    <citation type="journal article" date="2014" name="Nat. Commun.">
        <title>Molecular traces of alternative social organization in a termite genome.</title>
        <authorList>
            <person name="Terrapon N."/>
            <person name="Li C."/>
            <person name="Robertson H.M."/>
            <person name="Ji L."/>
            <person name="Meng X."/>
            <person name="Booth W."/>
            <person name="Chen Z."/>
            <person name="Childers C.P."/>
            <person name="Glastad K.M."/>
            <person name="Gokhale K."/>
            <person name="Gowin J."/>
            <person name="Gronenberg W."/>
            <person name="Hermansen R.A."/>
            <person name="Hu H."/>
            <person name="Hunt B.G."/>
            <person name="Huylmans A.K."/>
            <person name="Khalil S.M."/>
            <person name="Mitchell R.D."/>
            <person name="Munoz-Torres M.C."/>
            <person name="Mustard J.A."/>
            <person name="Pan H."/>
            <person name="Reese J.T."/>
            <person name="Scharf M.E."/>
            <person name="Sun F."/>
            <person name="Vogel H."/>
            <person name="Xiao J."/>
            <person name="Yang W."/>
            <person name="Yang Z."/>
            <person name="Yang Z."/>
            <person name="Zhou J."/>
            <person name="Zhu J."/>
            <person name="Brent C.S."/>
            <person name="Elsik C.G."/>
            <person name="Goodisman M.A."/>
            <person name="Liberles D.A."/>
            <person name="Roe R.M."/>
            <person name="Vargo E.L."/>
            <person name="Vilcinskas A."/>
            <person name="Wang J."/>
            <person name="Bornberg-Bauer E."/>
            <person name="Korb J."/>
            <person name="Zhang G."/>
            <person name="Liebig J."/>
        </authorList>
    </citation>
    <scope>NUCLEOTIDE SEQUENCE [LARGE SCALE GENOMIC DNA]</scope>
    <source>
        <tissue evidence="6">Whole organism</tissue>
    </source>
</reference>
<accession>A0A067RFJ4</accession>
<evidence type="ECO:0000256" key="5">
    <source>
        <dbReference type="SAM" id="MobiDB-lite"/>
    </source>
</evidence>
<dbReference type="PANTHER" id="PTHR20903:SF0">
    <property type="entry name" value="PREFOLDIN SUBUNIT 1"/>
    <property type="match status" value="1"/>
</dbReference>
<dbReference type="SUPFAM" id="SSF46579">
    <property type="entry name" value="Prefoldin"/>
    <property type="match status" value="1"/>
</dbReference>
<dbReference type="InParanoid" id="A0A067RFJ4"/>
<dbReference type="GO" id="GO:0005737">
    <property type="term" value="C:cytoplasm"/>
    <property type="evidence" value="ECO:0007669"/>
    <property type="project" value="TreeGrafter"/>
</dbReference>
<protein>
    <submittedName>
        <fullName evidence="6">Prefoldin subunit 1</fullName>
    </submittedName>
</protein>
<dbReference type="GO" id="GO:0016272">
    <property type="term" value="C:prefoldin complex"/>
    <property type="evidence" value="ECO:0007669"/>
    <property type="project" value="InterPro"/>
</dbReference>
<keyword evidence="3" id="KW-0143">Chaperone</keyword>